<proteinExistence type="predicted"/>
<dbReference type="Proteomes" id="UP001589716">
    <property type="component" value="Unassembled WGS sequence"/>
</dbReference>
<feature type="chain" id="PRO_5045061186" description="Secreted protein" evidence="1">
    <location>
        <begin position="37"/>
        <end position="341"/>
    </location>
</feature>
<sequence>MQHPVRFRTIRAAAATAGALLLALAGAVSTPAPAHAASGDFTYEVTRNAETYLDVPGTAVTFDAAAGERSFLWSRFFSTEPVDTLSAGDNIGTTFAVRCRNADGTALPAGTEAGVYWAANLVPTIESRLTSALRWVFVAPADGSYTCRLSIVSYSSIIVNGRTVTMRVPAGAELARQTEPVYTDQSRWTLLAGSGTTVARATTATTLGYTVTPTAGNRISLYQDAALSTCAAGSSICSGGSTAYDGTVVETWVEAQPRNADGSLCGGPIAGPVSRWNITNAKHHQTAANTLTLTTAQLGGCTQVRTTLKVRNVSGNPVKIHDGYASGTIAATHGSAITYTV</sequence>
<protein>
    <recommendedName>
        <fullName evidence="4">Secreted protein</fullName>
    </recommendedName>
</protein>
<evidence type="ECO:0008006" key="4">
    <source>
        <dbReference type="Google" id="ProtNLM"/>
    </source>
</evidence>
<evidence type="ECO:0000256" key="1">
    <source>
        <dbReference type="SAM" id="SignalP"/>
    </source>
</evidence>
<name>A0ABV5QHH6_9ACTN</name>
<evidence type="ECO:0000313" key="2">
    <source>
        <dbReference type="EMBL" id="MFB9552936.1"/>
    </source>
</evidence>
<reference evidence="2 3" key="1">
    <citation type="submission" date="2024-09" db="EMBL/GenBank/DDBJ databases">
        <authorList>
            <person name="Sun Q."/>
            <person name="Mori K."/>
        </authorList>
    </citation>
    <scope>NUCLEOTIDE SEQUENCE [LARGE SCALE GENOMIC DNA]</scope>
    <source>
        <strain evidence="2 3">JCM 4414</strain>
    </source>
</reference>
<keyword evidence="1" id="KW-0732">Signal</keyword>
<dbReference type="EMBL" id="JBHMCT010000003">
    <property type="protein sequence ID" value="MFB9552936.1"/>
    <property type="molecule type" value="Genomic_DNA"/>
</dbReference>
<organism evidence="2 3">
    <name type="scientific">Streptomyces roseoviridis</name>
    <dbReference type="NCBI Taxonomy" id="67361"/>
    <lineage>
        <taxon>Bacteria</taxon>
        <taxon>Bacillati</taxon>
        <taxon>Actinomycetota</taxon>
        <taxon>Actinomycetes</taxon>
        <taxon>Kitasatosporales</taxon>
        <taxon>Streptomycetaceae</taxon>
        <taxon>Streptomyces</taxon>
    </lineage>
</organism>
<feature type="signal peptide" evidence="1">
    <location>
        <begin position="1"/>
        <end position="36"/>
    </location>
</feature>
<accession>A0ABV5QHH6</accession>
<comment type="caution">
    <text evidence="2">The sequence shown here is derived from an EMBL/GenBank/DDBJ whole genome shotgun (WGS) entry which is preliminary data.</text>
</comment>
<keyword evidence="3" id="KW-1185">Reference proteome</keyword>
<evidence type="ECO:0000313" key="3">
    <source>
        <dbReference type="Proteomes" id="UP001589716"/>
    </source>
</evidence>
<dbReference type="RefSeq" id="WP_345486580.1">
    <property type="nucleotide sequence ID" value="NZ_BAAAWU010000001.1"/>
</dbReference>
<gene>
    <name evidence="2" type="ORF">ACFFTP_01835</name>
</gene>